<proteinExistence type="predicted"/>
<dbReference type="EMBL" id="JBFRCH010000042">
    <property type="protein sequence ID" value="MEX3937014.1"/>
    <property type="molecule type" value="Genomic_DNA"/>
</dbReference>
<reference evidence="1" key="1">
    <citation type="submission" date="2024-07" db="EMBL/GenBank/DDBJ databases">
        <title>A survey of Mimosa microsymbionts across Brazilian biomes reveals a high diversity of Paraburkholderia nodulating endemic species, but also that Cupriavidus is common as a symbiont of widespread species.</title>
        <authorList>
            <person name="Rouws L."/>
            <person name="Barauna A."/>
            <person name="Beukes C."/>
            <person name="Rouws J.R.C."/>
            <person name="De Faria S.M."/>
            <person name="Gross E."/>
            <person name="Bueno Dos Reis Junior F."/>
            <person name="Simon M.F."/>
            <person name="Maluk M."/>
            <person name="Odee D.W."/>
            <person name="Kenicer G."/>
            <person name="Young J.P.W."/>
            <person name="Reis V.M."/>
            <person name="Zilli J."/>
            <person name="James E.K."/>
        </authorList>
    </citation>
    <scope>NUCLEOTIDE SEQUENCE</scope>
    <source>
        <strain evidence="1">EG181B</strain>
    </source>
</reference>
<accession>A0ACC6UBL0</accession>
<name>A0ACC6UBL0_9BURK</name>
<evidence type="ECO:0000313" key="2">
    <source>
        <dbReference type="Proteomes" id="UP001558850"/>
    </source>
</evidence>
<keyword evidence="2" id="KW-1185">Reference proteome</keyword>
<comment type="caution">
    <text evidence="1">The sequence shown here is derived from an EMBL/GenBank/DDBJ whole genome shotgun (WGS) entry which is preliminary data.</text>
</comment>
<gene>
    <name evidence="1" type="ORF">AB4Y32_35575</name>
</gene>
<protein>
    <submittedName>
        <fullName evidence="1">ABC transporter substrate-binding protein</fullName>
    </submittedName>
</protein>
<sequence>MPFNAYGTSEQLRQLIPTGKLRAAINFGNPILAARSPKTGEPVGVSVDLAKKLAKLVDAPLQLVLYDAAGEVVAGCEQGEWDVAFVARDPVRGKGIAQTCPYVLIEGAYLVPEDSPIQRNEDVDRTGTRVVVGKGSAYDLYLSRSLRHAEIVRSPTSPAVVEAMLAERYEVAAGVRQQLEYDASRLCGLRMLPGRFMVIEQAVGTPKGRPAAAELLDRFVEEMINCGFVKSSLDTHEIRGASVAPVGLSVRAD</sequence>
<organism evidence="1 2">
    <name type="scientific">Paraburkholderia phymatum</name>
    <dbReference type="NCBI Taxonomy" id="148447"/>
    <lineage>
        <taxon>Bacteria</taxon>
        <taxon>Pseudomonadati</taxon>
        <taxon>Pseudomonadota</taxon>
        <taxon>Betaproteobacteria</taxon>
        <taxon>Burkholderiales</taxon>
        <taxon>Burkholderiaceae</taxon>
        <taxon>Paraburkholderia</taxon>
    </lineage>
</organism>
<evidence type="ECO:0000313" key="1">
    <source>
        <dbReference type="EMBL" id="MEX3937014.1"/>
    </source>
</evidence>
<dbReference type="Proteomes" id="UP001558850">
    <property type="component" value="Unassembled WGS sequence"/>
</dbReference>